<evidence type="ECO:0000313" key="28">
    <source>
        <dbReference type="EMBL" id="KAK7370291.1"/>
    </source>
</evidence>
<evidence type="ECO:0000256" key="11">
    <source>
        <dbReference type="ARBA" id="ARBA00022719"/>
    </source>
</evidence>
<dbReference type="NCBIfam" id="TIGR01216">
    <property type="entry name" value="ATP_synt_epsi"/>
    <property type="match status" value="1"/>
</dbReference>
<evidence type="ECO:0000256" key="6">
    <source>
        <dbReference type="ARBA" id="ARBA00021007"/>
    </source>
</evidence>
<dbReference type="InterPro" id="IPR020547">
    <property type="entry name" value="ATP_synth_F1_esu_C"/>
</dbReference>
<dbReference type="PANTHER" id="PTHR13822:SF10">
    <property type="entry name" value="ATP SYNTHASE EPSILON CHAIN, CHLOROPLASTIC"/>
    <property type="match status" value="1"/>
</dbReference>
<evidence type="ECO:0000256" key="24">
    <source>
        <dbReference type="ARBA" id="ARBA00049551"/>
    </source>
</evidence>
<keyword evidence="9" id="KW-0934">Plastid</keyword>
<dbReference type="HAMAP" id="MF_01394">
    <property type="entry name" value="NDH1_NuoA"/>
    <property type="match status" value="1"/>
</dbReference>
<evidence type="ECO:0000256" key="20">
    <source>
        <dbReference type="ARBA" id="ARBA00023136"/>
    </source>
</evidence>
<evidence type="ECO:0000256" key="9">
    <source>
        <dbReference type="ARBA" id="ARBA00022640"/>
    </source>
</evidence>
<dbReference type="Pfam" id="PF00507">
    <property type="entry name" value="Oxidored_q4"/>
    <property type="match status" value="1"/>
</dbReference>
<keyword evidence="16 25" id="KW-1133">Transmembrane helix</keyword>
<keyword evidence="12" id="KW-0375">Hydrogen ion transport</keyword>
<comment type="similarity">
    <text evidence="5">Belongs to the complex I subunit 3 family.</text>
</comment>
<evidence type="ECO:0000256" key="16">
    <source>
        <dbReference type="ARBA" id="ARBA00022989"/>
    </source>
</evidence>
<evidence type="ECO:0000256" key="22">
    <source>
        <dbReference type="ARBA" id="ARBA00023310"/>
    </source>
</evidence>
<comment type="similarity">
    <text evidence="4">Belongs to the ATPase epsilon chain family.</text>
</comment>
<dbReference type="InterPro" id="IPR038430">
    <property type="entry name" value="NDAH_ubi_oxred_su3_sf"/>
</dbReference>
<dbReference type="Gene3D" id="6.10.140.480">
    <property type="match status" value="1"/>
</dbReference>
<protein>
    <recommendedName>
        <fullName evidence="6">NADH-ubiquinone oxidoreductase chain 3</fullName>
    </recommendedName>
    <alternativeName>
        <fullName evidence="23">NADH dehydrogenase subunit 3</fullName>
    </alternativeName>
</protein>
<keyword evidence="15" id="KW-1278">Translocase</keyword>
<dbReference type="EMBL" id="JAYMYS010000198">
    <property type="protein sequence ID" value="KAK7370291.1"/>
    <property type="molecule type" value="Genomic_DNA"/>
</dbReference>
<evidence type="ECO:0000256" key="13">
    <source>
        <dbReference type="ARBA" id="ARBA00022857"/>
    </source>
</evidence>
<keyword evidence="22" id="KW-0066">ATP synthesis</keyword>
<keyword evidence="11" id="KW-0874">Quinone</keyword>
<keyword evidence="29" id="KW-1185">Reference proteome</keyword>
<gene>
    <name evidence="28" type="ORF">VNO78_37901</name>
</gene>
<evidence type="ECO:0000256" key="10">
    <source>
        <dbReference type="ARBA" id="ARBA00022692"/>
    </source>
</evidence>
<keyword evidence="14" id="KW-0618">Plastoquinone</keyword>
<feature type="domain" description="ATP synthase epsilon subunit C-terminal" evidence="26">
    <location>
        <begin position="86"/>
        <end position="129"/>
    </location>
</feature>
<feature type="domain" description="ATP synthase F1 complex delta/epsilon subunit N-terminal" evidence="27">
    <location>
        <begin position="3"/>
        <end position="81"/>
    </location>
</feature>
<dbReference type="GO" id="GO:0008137">
    <property type="term" value="F:NADH dehydrogenase (ubiquinone) activity"/>
    <property type="evidence" value="ECO:0007669"/>
    <property type="project" value="UniProtKB-EC"/>
</dbReference>
<feature type="transmembrane region" description="Helical" evidence="25">
    <location>
        <begin position="252"/>
        <end position="275"/>
    </location>
</feature>
<dbReference type="FunFam" id="2.60.15.10:FF:000002">
    <property type="entry name" value="ATP synthase epsilon chain, chloroplastic"/>
    <property type="match status" value="1"/>
</dbReference>
<name>A0AAN9NC85_PSOTE</name>
<evidence type="ECO:0000256" key="25">
    <source>
        <dbReference type="SAM" id="Phobius"/>
    </source>
</evidence>
<organism evidence="28 29">
    <name type="scientific">Psophocarpus tetragonolobus</name>
    <name type="common">Winged bean</name>
    <name type="synonym">Dolichos tetragonolobus</name>
    <dbReference type="NCBI Taxonomy" id="3891"/>
    <lineage>
        <taxon>Eukaryota</taxon>
        <taxon>Viridiplantae</taxon>
        <taxon>Streptophyta</taxon>
        <taxon>Embryophyta</taxon>
        <taxon>Tracheophyta</taxon>
        <taxon>Spermatophyta</taxon>
        <taxon>Magnoliopsida</taxon>
        <taxon>eudicotyledons</taxon>
        <taxon>Gunneridae</taxon>
        <taxon>Pentapetalae</taxon>
        <taxon>rosids</taxon>
        <taxon>fabids</taxon>
        <taxon>Fabales</taxon>
        <taxon>Fabaceae</taxon>
        <taxon>Papilionoideae</taxon>
        <taxon>50 kb inversion clade</taxon>
        <taxon>NPAAA clade</taxon>
        <taxon>indigoferoid/millettioid clade</taxon>
        <taxon>Phaseoleae</taxon>
        <taxon>Psophocarpus</taxon>
    </lineage>
</organism>
<comment type="caution">
    <text evidence="28">The sequence shown here is derived from an EMBL/GenBank/DDBJ whole genome shotgun (WGS) entry which is preliminary data.</text>
</comment>
<evidence type="ECO:0000256" key="15">
    <source>
        <dbReference type="ARBA" id="ARBA00022967"/>
    </source>
</evidence>
<dbReference type="AlphaFoldDB" id="A0AAN9NC85"/>
<evidence type="ECO:0000256" key="3">
    <source>
        <dbReference type="ARBA" id="ARBA00004225"/>
    </source>
</evidence>
<dbReference type="InterPro" id="IPR020546">
    <property type="entry name" value="ATP_synth_F1_dsu/esu_N"/>
</dbReference>
<comment type="function">
    <text evidence="1">Core subunit of the mitochondrial membrane respiratory chain NADH dehydrogenase (Complex I) that is believed to belong to the minimal assembly required for catalysis. Complex I functions in the transfer of electrons from NADH to the respiratory chain. The immediate electron acceptor for the enzyme is believed to be ubiquinone.</text>
</comment>
<keyword evidence="20 25" id="KW-0472">Membrane</keyword>
<keyword evidence="10 25" id="KW-0812">Transmembrane</keyword>
<comment type="catalytic activity">
    <reaction evidence="24">
        <text>a ubiquinone + NADH + 5 H(+)(in) = a ubiquinol + NAD(+) + 4 H(+)(out)</text>
        <dbReference type="Rhea" id="RHEA:29091"/>
        <dbReference type="Rhea" id="RHEA-COMP:9565"/>
        <dbReference type="Rhea" id="RHEA-COMP:9566"/>
        <dbReference type="ChEBI" id="CHEBI:15378"/>
        <dbReference type="ChEBI" id="CHEBI:16389"/>
        <dbReference type="ChEBI" id="CHEBI:17976"/>
        <dbReference type="ChEBI" id="CHEBI:57540"/>
        <dbReference type="ChEBI" id="CHEBI:57945"/>
        <dbReference type="EC" id="7.1.1.2"/>
    </reaction>
</comment>
<keyword evidence="18" id="KW-0406">Ion transport</keyword>
<evidence type="ECO:0000259" key="26">
    <source>
        <dbReference type="Pfam" id="PF00401"/>
    </source>
</evidence>
<evidence type="ECO:0000256" key="19">
    <source>
        <dbReference type="ARBA" id="ARBA00023078"/>
    </source>
</evidence>
<keyword evidence="13" id="KW-0521">NADP</keyword>
<evidence type="ECO:0000259" key="27">
    <source>
        <dbReference type="Pfam" id="PF02823"/>
    </source>
</evidence>
<dbReference type="InterPro" id="IPR000440">
    <property type="entry name" value="NADH_UbQ/plastoQ_OxRdtase_su3"/>
</dbReference>
<dbReference type="Gene3D" id="1.20.58.1610">
    <property type="entry name" value="NADH:ubiquinone/plastoquinone oxidoreductase, chain 3"/>
    <property type="match status" value="1"/>
</dbReference>
<dbReference type="SUPFAM" id="SSF51344">
    <property type="entry name" value="Epsilon subunit of F1F0-ATP synthase N-terminal domain"/>
    <property type="match status" value="1"/>
</dbReference>
<evidence type="ECO:0000256" key="21">
    <source>
        <dbReference type="ARBA" id="ARBA00023196"/>
    </source>
</evidence>
<dbReference type="GO" id="GO:0046933">
    <property type="term" value="F:proton-transporting ATP synthase activity, rotational mechanism"/>
    <property type="evidence" value="ECO:0007669"/>
    <property type="project" value="InterPro"/>
</dbReference>
<dbReference type="HAMAP" id="MF_00530">
    <property type="entry name" value="ATP_synth_epsil_bac"/>
    <property type="match status" value="1"/>
</dbReference>
<dbReference type="Proteomes" id="UP001386955">
    <property type="component" value="Unassembled WGS sequence"/>
</dbReference>
<evidence type="ECO:0000256" key="23">
    <source>
        <dbReference type="ARBA" id="ARBA00031029"/>
    </source>
</evidence>
<sequence length="283" mass="32332">MTLNLCVLTPNRIVWDSEVKEIILPTNSGQIGVLPNHAPIATAIDIGILRIRLNDQWLTMALMGGFARIGNNQITVLVSDAEKGNDIDPQEAQQTLEIAEANLNKAEGKRQTIEANLALRRARTRVEAINMISPNGYRNLKKILFSSYLMNFKYIFHIHRSTFMFLLYEYDIFWAFLIISSFIPILAFLISGFLAPISKRPEKLSSYESGIEPIGDAWLQFRIRYYMFALLFVVFDVETVFLYPWAMSFDVLGVSVFIEAFIFVLILIIGSVYAWRKGALEWS</sequence>
<feature type="transmembrane region" description="Helical" evidence="25">
    <location>
        <begin position="225"/>
        <end position="246"/>
    </location>
</feature>
<dbReference type="InterPro" id="IPR036771">
    <property type="entry name" value="ATPsynth_dsu/esu_N"/>
</dbReference>
<dbReference type="Gene3D" id="2.60.15.10">
    <property type="entry name" value="F0F1 ATP synthase delta/epsilon subunit, N-terminal"/>
    <property type="match status" value="1"/>
</dbReference>
<keyword evidence="19" id="KW-0793">Thylakoid</keyword>
<evidence type="ECO:0000256" key="5">
    <source>
        <dbReference type="ARBA" id="ARBA00008472"/>
    </source>
</evidence>
<evidence type="ECO:0000256" key="1">
    <source>
        <dbReference type="ARBA" id="ARBA00003257"/>
    </source>
</evidence>
<dbReference type="Pfam" id="PF02823">
    <property type="entry name" value="ATP-synt_DE_N"/>
    <property type="match status" value="1"/>
</dbReference>
<comment type="subcellular location">
    <subcellularLocation>
        <location evidence="2">Membrane</location>
        <topology evidence="2">Peripheral membrane protein</topology>
    </subcellularLocation>
    <subcellularLocation>
        <location evidence="3">Mitochondrion membrane</location>
        <topology evidence="3">Multi-pass membrane protein</topology>
    </subcellularLocation>
</comment>
<evidence type="ECO:0000256" key="17">
    <source>
        <dbReference type="ARBA" id="ARBA00023027"/>
    </source>
</evidence>
<evidence type="ECO:0000256" key="8">
    <source>
        <dbReference type="ARBA" id="ARBA00022528"/>
    </source>
</evidence>
<feature type="transmembrane region" description="Helical" evidence="25">
    <location>
        <begin position="174"/>
        <end position="195"/>
    </location>
</feature>
<evidence type="ECO:0000256" key="14">
    <source>
        <dbReference type="ARBA" id="ARBA00022957"/>
    </source>
</evidence>
<evidence type="ECO:0000256" key="12">
    <source>
        <dbReference type="ARBA" id="ARBA00022781"/>
    </source>
</evidence>
<keyword evidence="21" id="KW-0139">CF(1)</keyword>
<keyword evidence="7" id="KW-0813">Transport</keyword>
<dbReference type="GO" id="GO:0016651">
    <property type="term" value="F:oxidoreductase activity, acting on NAD(P)H"/>
    <property type="evidence" value="ECO:0007669"/>
    <property type="project" value="InterPro"/>
</dbReference>
<dbReference type="InterPro" id="IPR001469">
    <property type="entry name" value="ATP_synth_F1_dsu/esu"/>
</dbReference>
<evidence type="ECO:0000256" key="7">
    <source>
        <dbReference type="ARBA" id="ARBA00022448"/>
    </source>
</evidence>
<reference evidence="28 29" key="1">
    <citation type="submission" date="2024-01" db="EMBL/GenBank/DDBJ databases">
        <title>The genomes of 5 underutilized Papilionoideae crops provide insights into root nodulation and disease resistanc.</title>
        <authorList>
            <person name="Jiang F."/>
        </authorList>
    </citation>
    <scope>NUCLEOTIDE SEQUENCE [LARGE SCALE GENOMIC DNA]</scope>
    <source>
        <strain evidence="28">DUOXIRENSHENG_FW03</strain>
        <tissue evidence="28">Leaves</tissue>
    </source>
</reference>
<evidence type="ECO:0000313" key="29">
    <source>
        <dbReference type="Proteomes" id="UP001386955"/>
    </source>
</evidence>
<evidence type="ECO:0000256" key="18">
    <source>
        <dbReference type="ARBA" id="ARBA00023065"/>
    </source>
</evidence>
<dbReference type="CDD" id="cd12152">
    <property type="entry name" value="F1-ATPase_delta"/>
    <property type="match status" value="1"/>
</dbReference>
<dbReference type="InterPro" id="IPR023043">
    <property type="entry name" value="NAD(P)H_OxRDtase_bac/plastid"/>
</dbReference>
<dbReference type="GO" id="GO:0048038">
    <property type="term" value="F:quinone binding"/>
    <property type="evidence" value="ECO:0007669"/>
    <property type="project" value="UniProtKB-KW"/>
</dbReference>
<dbReference type="FunFam" id="1.20.58.1610:FF:000001">
    <property type="entry name" value="NAD(P)H-quinone oxidoreductase subunit 3, chloroplastic"/>
    <property type="match status" value="1"/>
</dbReference>
<keyword evidence="8" id="KW-0150">Chloroplast</keyword>
<evidence type="ECO:0000256" key="2">
    <source>
        <dbReference type="ARBA" id="ARBA00004170"/>
    </source>
</evidence>
<evidence type="ECO:0000256" key="4">
    <source>
        <dbReference type="ARBA" id="ARBA00005712"/>
    </source>
</evidence>
<dbReference type="PANTHER" id="PTHR13822">
    <property type="entry name" value="ATP SYNTHASE DELTA/EPSILON CHAIN"/>
    <property type="match status" value="1"/>
</dbReference>
<dbReference type="Pfam" id="PF00401">
    <property type="entry name" value="ATP-synt_DE"/>
    <property type="match status" value="1"/>
</dbReference>
<dbReference type="GO" id="GO:0031966">
    <property type="term" value="C:mitochondrial membrane"/>
    <property type="evidence" value="ECO:0007669"/>
    <property type="project" value="UniProtKB-SubCell"/>
</dbReference>
<proteinExistence type="inferred from homology"/>
<accession>A0AAN9NC85</accession>
<dbReference type="GO" id="GO:0045259">
    <property type="term" value="C:proton-transporting ATP synthase complex"/>
    <property type="evidence" value="ECO:0007669"/>
    <property type="project" value="UniProtKB-KW"/>
</dbReference>
<keyword evidence="17" id="KW-0520">NAD</keyword>